<dbReference type="AlphaFoldDB" id="A0A9P7QD44"/>
<comment type="caution">
    <text evidence="2">The sequence shown here is derived from an EMBL/GenBank/DDBJ whole genome shotgun (WGS) entry which is preliminary data.</text>
</comment>
<dbReference type="EMBL" id="SRRH01000360">
    <property type="protein sequence ID" value="KAG6290356.1"/>
    <property type="molecule type" value="Genomic_DNA"/>
</dbReference>
<protein>
    <submittedName>
        <fullName evidence="2">Uncharacterized protein</fullName>
    </submittedName>
</protein>
<gene>
    <name evidence="2" type="ORF">E4U09_004493</name>
</gene>
<feature type="compositionally biased region" description="Polar residues" evidence="1">
    <location>
        <begin position="75"/>
        <end position="84"/>
    </location>
</feature>
<feature type="region of interest" description="Disordered" evidence="1">
    <location>
        <begin position="60"/>
        <end position="98"/>
    </location>
</feature>
<feature type="non-terminal residue" evidence="2">
    <location>
        <position position="1"/>
    </location>
</feature>
<accession>A0A9P7QD44</accession>
<feature type="region of interest" description="Disordered" evidence="1">
    <location>
        <begin position="1"/>
        <end position="25"/>
    </location>
</feature>
<keyword evidence="3" id="KW-1185">Reference proteome</keyword>
<name>A0A9P7QD44_9HYPO</name>
<proteinExistence type="predicted"/>
<evidence type="ECO:0000256" key="1">
    <source>
        <dbReference type="SAM" id="MobiDB-lite"/>
    </source>
</evidence>
<feature type="compositionally biased region" description="Gly residues" evidence="1">
    <location>
        <begin position="86"/>
        <end position="98"/>
    </location>
</feature>
<feature type="compositionally biased region" description="Basic and acidic residues" evidence="1">
    <location>
        <begin position="1"/>
        <end position="15"/>
    </location>
</feature>
<sequence>WRQHRQDISASDIRDGGGSGGNTVKISVPVISETMMTVVFDSGMPVLPVTKPVDRDIIGNEISASGRRGSHTETKISVPSDISNSGGSGGGSGGFKWR</sequence>
<evidence type="ECO:0000313" key="3">
    <source>
        <dbReference type="Proteomes" id="UP000707071"/>
    </source>
</evidence>
<reference evidence="2 3" key="1">
    <citation type="journal article" date="2020" name="bioRxiv">
        <title>Whole genome comparisons of ergot fungi reveals the divergence and evolution of species within the genus Claviceps are the result of varying mechanisms driving genome evolution and host range expansion.</title>
        <authorList>
            <person name="Wyka S.A."/>
            <person name="Mondo S.J."/>
            <person name="Liu M."/>
            <person name="Dettman J."/>
            <person name="Nalam V."/>
            <person name="Broders K.D."/>
        </authorList>
    </citation>
    <scope>NUCLEOTIDE SEQUENCE [LARGE SCALE GENOMIC DNA]</scope>
    <source>
        <strain evidence="2 3">Clav52</strain>
    </source>
</reference>
<dbReference type="Proteomes" id="UP000707071">
    <property type="component" value="Unassembled WGS sequence"/>
</dbReference>
<organism evidence="2 3">
    <name type="scientific">Claviceps aff. purpurea</name>
    <dbReference type="NCBI Taxonomy" id="1967640"/>
    <lineage>
        <taxon>Eukaryota</taxon>
        <taxon>Fungi</taxon>
        <taxon>Dikarya</taxon>
        <taxon>Ascomycota</taxon>
        <taxon>Pezizomycotina</taxon>
        <taxon>Sordariomycetes</taxon>
        <taxon>Hypocreomycetidae</taxon>
        <taxon>Hypocreales</taxon>
        <taxon>Clavicipitaceae</taxon>
        <taxon>Claviceps</taxon>
    </lineage>
</organism>
<evidence type="ECO:0000313" key="2">
    <source>
        <dbReference type="EMBL" id="KAG6290356.1"/>
    </source>
</evidence>